<evidence type="ECO:0000259" key="1">
    <source>
        <dbReference type="Pfam" id="PF08389"/>
    </source>
</evidence>
<dbReference type="InterPro" id="IPR016024">
    <property type="entry name" value="ARM-type_fold"/>
</dbReference>
<dbReference type="OMA" id="KYPAEMA"/>
<dbReference type="InParanoid" id="A0A7N2KYQ6"/>
<dbReference type="PANTHER" id="PTHR12363:SF44">
    <property type="entry name" value="ARM REPEAT SUPERFAMILY PROTEIN"/>
    <property type="match status" value="1"/>
</dbReference>
<keyword evidence="3" id="KW-1185">Reference proteome</keyword>
<sequence length="1195" mass="131369">MELQMKVAEAVHVLNHDTQSCNRVAANQWLVHFQQTDAAWEVATSILTSSLPPPPHSPSSSSSSAASSSASAADSELEFFAAQILKRKIQNEGCFLQLGAKDALLNALLLAAKRFSSSGPPQLLTQICLALSALILRGVENGKPIEQLFYSLQNLQSQEDGNIAVLEMLTVLPEEVFDTHNTDSKLTSALRTQYCRELLSHTPVVLEFLLQQSEKSFDAATAQLHGHERSRKILRCLLSWVRAGCFSEIPQGSLPAHPLLNFVFGSLQVLSSFDLAIEVLIELVSRHEGLPQFLLCRVHFLKEVLLLPALTKGDEKVIGGLACLLSEIGQAAPSLIVEASAEALSLADALLRCVAFPSEEWEIADSTLQFWEVVVAFWVKGTPLWRRVIMFKYGATKRVHSTYTHRCMEGCLSKWDGFVNDVQFEVGVEWVMSKTMMDLLVGWWNWLGGFSGVFTGEVAGQERIWYFEVPLWSSLASYILGLDEDSTKSRKHVEEMFSSLFSALLDALLSRAQFISQDKEASMAKLMNIIYVVVRVSGEDKMCWKPAKRRGFEVDESIFNDERGNPDLPDGLIHFRMNIVELLVDICQLLSSATFIQKLFIGGWTSANVPIPWTEVESKLFALNVFNLYVSAGHLHGSPGLYYSRTLVAEVVLQEGQSFDFSVIMQLVTMLSIWPSDELKGYVCFVYRSLADVVGSYSKLISAFQSNARSLLLFLATGISEPLSSNACASALRKICEDASAVIYEPANLEILMWIGEGLEKRNLPLEYEEEIVSAISLILGSVPNQELKGNLLARLLSSSYEAIGKLVEEDNKHSLRQNPATYTQILTSAARGLYRMGTVFSHLGTSLPTGPSADDPILALLTVFWPMLEKLFMSGHLENGNLAAAACRALSQAVQSSGQHFVAVLPKVLDCLSTNFLSFQSHECYIRTASVVIEEFGHREDYGPLFVTTFERFTYAVSVVALNSSYICDQEPDLVEAYTNFASTFVRGSPKEVLAASGSLLEVSFQKAAICCTAMHRGAALAAMSYLSCFLDAGLASLLECLTCISEGSFSAIAIQVISRSGEGLVSNVVYALLGVSAMSRVHKCATILQQLAAICSLSERTTWKANLCWESLHGWLHSAVHTLPVEYLNQGEAESVVPVWLKALAGAASDCLESKSCDGGKNNYGHMQGKGGRVLKRLLREFADSHRNAPNLT</sequence>
<dbReference type="PANTHER" id="PTHR12363">
    <property type="entry name" value="TRANSPORTIN 3 AND IMPORTIN 13"/>
    <property type="match status" value="1"/>
</dbReference>
<dbReference type="Gramene" id="QL02p063912:mrna">
    <property type="protein sequence ID" value="QL02p063912:mrna"/>
    <property type="gene ID" value="QL02p063912"/>
</dbReference>
<dbReference type="InterPro" id="IPR011989">
    <property type="entry name" value="ARM-like"/>
</dbReference>
<evidence type="ECO:0000313" key="3">
    <source>
        <dbReference type="Proteomes" id="UP000594261"/>
    </source>
</evidence>
<proteinExistence type="predicted"/>
<dbReference type="SUPFAM" id="SSF48371">
    <property type="entry name" value="ARM repeat"/>
    <property type="match status" value="1"/>
</dbReference>
<dbReference type="GO" id="GO:0006606">
    <property type="term" value="P:protein import into nucleus"/>
    <property type="evidence" value="ECO:0007669"/>
    <property type="project" value="TreeGrafter"/>
</dbReference>
<dbReference type="GO" id="GO:0005737">
    <property type="term" value="C:cytoplasm"/>
    <property type="evidence" value="ECO:0007669"/>
    <property type="project" value="TreeGrafter"/>
</dbReference>
<evidence type="ECO:0000313" key="2">
    <source>
        <dbReference type="EnsemblPlants" id="QL02p063912:mrna"/>
    </source>
</evidence>
<dbReference type="AlphaFoldDB" id="A0A7N2KYQ6"/>
<dbReference type="Pfam" id="PF24139">
    <property type="entry name" value="TPR_TNPO3_IPO13_4th"/>
    <property type="match status" value="1"/>
</dbReference>
<accession>A0A7N2KYQ6</accession>
<dbReference type="Proteomes" id="UP000594261">
    <property type="component" value="Chromosome 2"/>
</dbReference>
<dbReference type="InterPro" id="IPR051345">
    <property type="entry name" value="Importin_beta-like_NTR"/>
</dbReference>
<name>A0A7N2KYQ6_QUELO</name>
<dbReference type="EnsemblPlants" id="QL02p063912:mrna">
    <property type="protein sequence ID" value="QL02p063912:mrna"/>
    <property type="gene ID" value="QL02p063912"/>
</dbReference>
<protein>
    <recommendedName>
        <fullName evidence="1">Exportin-1/Importin-beta-like domain-containing protein</fullName>
    </recommendedName>
</protein>
<dbReference type="Pfam" id="PF08389">
    <property type="entry name" value="Xpo1"/>
    <property type="match status" value="1"/>
</dbReference>
<dbReference type="FunCoup" id="A0A7N2KYQ6">
    <property type="interactions" value="1237"/>
</dbReference>
<dbReference type="InterPro" id="IPR058537">
    <property type="entry name" value="TPR_TNPO3_IPO13_4th"/>
</dbReference>
<organism evidence="2 3">
    <name type="scientific">Quercus lobata</name>
    <name type="common">Valley oak</name>
    <dbReference type="NCBI Taxonomy" id="97700"/>
    <lineage>
        <taxon>Eukaryota</taxon>
        <taxon>Viridiplantae</taxon>
        <taxon>Streptophyta</taxon>
        <taxon>Embryophyta</taxon>
        <taxon>Tracheophyta</taxon>
        <taxon>Spermatophyta</taxon>
        <taxon>Magnoliopsida</taxon>
        <taxon>eudicotyledons</taxon>
        <taxon>Gunneridae</taxon>
        <taxon>Pentapetalae</taxon>
        <taxon>rosids</taxon>
        <taxon>fabids</taxon>
        <taxon>Fagales</taxon>
        <taxon>Fagaceae</taxon>
        <taxon>Quercus</taxon>
    </lineage>
</organism>
<feature type="domain" description="Exportin-1/Importin-beta-like" evidence="1">
    <location>
        <begin position="120"/>
        <end position="280"/>
    </location>
</feature>
<reference evidence="2" key="2">
    <citation type="submission" date="2021-01" db="UniProtKB">
        <authorList>
            <consortium name="EnsemblPlants"/>
        </authorList>
    </citation>
    <scope>IDENTIFICATION</scope>
</reference>
<dbReference type="InterPro" id="IPR013598">
    <property type="entry name" value="Exportin-1/Importin-b-like"/>
</dbReference>
<reference evidence="3" key="1">
    <citation type="journal article" date="2016" name="G3 (Bethesda)">
        <title>First Draft Assembly and Annotation of the Genome of a California Endemic Oak Quercus lobata Nee (Fagaceae).</title>
        <authorList>
            <person name="Sork V.L."/>
            <person name="Fitz-Gibbon S.T."/>
            <person name="Puiu D."/>
            <person name="Crepeau M."/>
            <person name="Gugger P.F."/>
            <person name="Sherman R."/>
            <person name="Stevens K."/>
            <person name="Langley C.H."/>
            <person name="Pellegrini M."/>
            <person name="Salzberg S.L."/>
        </authorList>
    </citation>
    <scope>NUCLEOTIDE SEQUENCE [LARGE SCALE GENOMIC DNA]</scope>
    <source>
        <strain evidence="3">cv. SW786</strain>
    </source>
</reference>
<dbReference type="Gene3D" id="1.25.10.10">
    <property type="entry name" value="Leucine-rich Repeat Variant"/>
    <property type="match status" value="2"/>
</dbReference>